<protein>
    <recommendedName>
        <fullName evidence="3">Vitamin B12 dependent methionine synthase</fullName>
    </recommendedName>
</protein>
<name>A0ABX1P0S9_9RHOO</name>
<gene>
    <name evidence="1" type="ORF">GPA24_17260</name>
</gene>
<evidence type="ECO:0000313" key="2">
    <source>
        <dbReference type="Proteomes" id="UP000633943"/>
    </source>
</evidence>
<dbReference type="Gene3D" id="3.40.109.40">
    <property type="match status" value="1"/>
</dbReference>
<dbReference type="InterPro" id="IPR037010">
    <property type="entry name" value="VitB12-dep_Met_synth_activ_sf"/>
</dbReference>
<reference evidence="1 2" key="1">
    <citation type="submission" date="2019-12" db="EMBL/GenBank/DDBJ databases">
        <title>Comparative genomics gives insights into the taxonomy of the Azoarcus-Aromatoleum group and reveals separate origins of nif in the plant-associated Azoarcus and non-plant-associated Aromatoleum sub-groups.</title>
        <authorList>
            <person name="Lafos M."/>
            <person name="Maluk M."/>
            <person name="Batista M."/>
            <person name="Junghare M."/>
            <person name="Carmona M."/>
            <person name="Faoro H."/>
            <person name="Cruz L.M."/>
            <person name="Battistoni F."/>
            <person name="De Souza E."/>
            <person name="Pedrosa F."/>
            <person name="Chen W.-M."/>
            <person name="Poole P.S."/>
            <person name="Dixon R.A."/>
            <person name="James E.K."/>
        </authorList>
    </citation>
    <scope>NUCLEOTIDE SEQUENCE [LARGE SCALE GENOMIC DNA]</scope>
    <source>
        <strain evidence="1 2">PbN1</strain>
    </source>
</reference>
<comment type="caution">
    <text evidence="1">The sequence shown here is derived from an EMBL/GenBank/DDBJ whole genome shotgun (WGS) entry which is preliminary data.</text>
</comment>
<organism evidence="1 2">
    <name type="scientific">Aromatoleum bremense</name>
    <dbReference type="NCBI Taxonomy" id="76115"/>
    <lineage>
        <taxon>Bacteria</taxon>
        <taxon>Pseudomonadati</taxon>
        <taxon>Pseudomonadota</taxon>
        <taxon>Betaproteobacteria</taxon>
        <taxon>Rhodocyclales</taxon>
        <taxon>Rhodocyclaceae</taxon>
        <taxon>Aromatoleum</taxon>
    </lineage>
</organism>
<dbReference type="RefSeq" id="WP_169203786.1">
    <property type="nucleotide sequence ID" value="NZ_CP059467.1"/>
</dbReference>
<accession>A0ABX1P0S9</accession>
<proteinExistence type="predicted"/>
<sequence length="222" mass="23497">MPCARGFDVLKAVDGLPEGSASRSRLRREVLDLARDEGLVEAAYSYRIVALDAPAGEWLRAGGEAFHAPWLLPESGRLTALACASCTIGAGIERRVASLVAARRASRALALDQLGNELLFEVSRIAQDRMLADARRRALTMAGELRPGDPGLALDAQAAVLRLADAAAIGIELNAGLLMRPHKSTSMVLGVGIDLPAVSWSRCQHCRSRARCRHGAAVAAAA</sequence>
<dbReference type="SUPFAM" id="SSF56507">
    <property type="entry name" value="Methionine synthase activation domain-like"/>
    <property type="match status" value="1"/>
</dbReference>
<evidence type="ECO:0008006" key="3">
    <source>
        <dbReference type="Google" id="ProtNLM"/>
    </source>
</evidence>
<dbReference type="EMBL" id="WTVP01000066">
    <property type="protein sequence ID" value="NMG17252.1"/>
    <property type="molecule type" value="Genomic_DNA"/>
</dbReference>
<dbReference type="Proteomes" id="UP000633943">
    <property type="component" value="Unassembled WGS sequence"/>
</dbReference>
<evidence type="ECO:0000313" key="1">
    <source>
        <dbReference type="EMBL" id="NMG17252.1"/>
    </source>
</evidence>
<keyword evidence="2" id="KW-1185">Reference proteome</keyword>